<keyword evidence="3" id="KW-1185">Reference proteome</keyword>
<comment type="caution">
    <text evidence="2">The sequence shown here is derived from an EMBL/GenBank/DDBJ whole genome shotgun (WGS) entry which is preliminary data.</text>
</comment>
<dbReference type="Pfam" id="PF09361">
    <property type="entry name" value="Phasin_2"/>
    <property type="match status" value="1"/>
</dbReference>
<dbReference type="InterPro" id="IPR018968">
    <property type="entry name" value="Phasin"/>
</dbReference>
<dbReference type="RefSeq" id="WP_064332043.1">
    <property type="nucleotide sequence ID" value="NZ_JBHEEM010000016.1"/>
</dbReference>
<name>A0A256GPI8_9HYPH</name>
<organism evidence="2 3">
    <name type="scientific">Brucella pseudogrignonensis</name>
    <dbReference type="NCBI Taxonomy" id="419475"/>
    <lineage>
        <taxon>Bacteria</taxon>
        <taxon>Pseudomonadati</taxon>
        <taxon>Pseudomonadota</taxon>
        <taxon>Alphaproteobacteria</taxon>
        <taxon>Hyphomicrobiales</taxon>
        <taxon>Brucellaceae</taxon>
        <taxon>Brucella/Ochrobactrum group</taxon>
        <taxon>Brucella</taxon>
    </lineage>
</organism>
<dbReference type="Proteomes" id="UP000216188">
    <property type="component" value="Unassembled WGS sequence"/>
</dbReference>
<gene>
    <name evidence="2" type="ORF">CEV34_1192</name>
</gene>
<protein>
    <recommendedName>
        <fullName evidence="1">Phasin domain-containing protein</fullName>
    </recommendedName>
</protein>
<evidence type="ECO:0000313" key="3">
    <source>
        <dbReference type="Proteomes" id="UP000216188"/>
    </source>
</evidence>
<reference evidence="2 3" key="1">
    <citation type="submission" date="2017-07" db="EMBL/GenBank/DDBJ databases">
        <title>Phylogenetic study on the rhizospheric bacterium Ochrobactrum sp. A44.</title>
        <authorList>
            <person name="Krzyzanowska D.M."/>
            <person name="Ossowicki A."/>
            <person name="Rajewska M."/>
            <person name="Maciag T."/>
            <person name="Kaczynski Z."/>
            <person name="Czerwicka M."/>
            <person name="Jafra S."/>
        </authorList>
    </citation>
    <scope>NUCLEOTIDE SEQUENCE [LARGE SCALE GENOMIC DNA]</scope>
    <source>
        <strain evidence="2 3">CCUG 30717</strain>
    </source>
</reference>
<evidence type="ECO:0000259" key="1">
    <source>
        <dbReference type="Pfam" id="PF09361"/>
    </source>
</evidence>
<proteinExistence type="predicted"/>
<dbReference type="EMBL" id="NNRM01000015">
    <property type="protein sequence ID" value="OYR28501.1"/>
    <property type="molecule type" value="Genomic_DNA"/>
</dbReference>
<accession>A0A256GPI8</accession>
<sequence length="149" mass="16276">MSVDVVPLKLHKANLELQIQINRLLQEGGKRWVDVASQASAEGIAEVKAEIEGLRKAENWQSLATLPGESFWRQLQQRVGDTQELTQVAISNQAAFTSGLQEAIETWQKAVSETVGGVGSAQPIRDIFKQWANLWPVPGVKTSEKSAGA</sequence>
<feature type="domain" description="Phasin" evidence="1">
    <location>
        <begin position="9"/>
        <end position="102"/>
    </location>
</feature>
<evidence type="ECO:0000313" key="2">
    <source>
        <dbReference type="EMBL" id="OYR28501.1"/>
    </source>
</evidence>
<dbReference type="AlphaFoldDB" id="A0A256GPI8"/>